<accession>A0A6J5L4E2</accession>
<reference evidence="1" key="1">
    <citation type="submission" date="2020-04" db="EMBL/GenBank/DDBJ databases">
        <authorList>
            <person name="Chiriac C."/>
            <person name="Salcher M."/>
            <person name="Ghai R."/>
            <person name="Kavagutti S V."/>
        </authorList>
    </citation>
    <scope>NUCLEOTIDE SEQUENCE</scope>
</reference>
<organism evidence="1">
    <name type="scientific">uncultured Caudovirales phage</name>
    <dbReference type="NCBI Taxonomy" id="2100421"/>
    <lineage>
        <taxon>Viruses</taxon>
        <taxon>Duplodnaviria</taxon>
        <taxon>Heunggongvirae</taxon>
        <taxon>Uroviricota</taxon>
        <taxon>Caudoviricetes</taxon>
        <taxon>Peduoviridae</taxon>
        <taxon>Maltschvirus</taxon>
        <taxon>Maltschvirus maltsch</taxon>
    </lineage>
</organism>
<sequence length="141" mass="15557">MTDFTSSDATEVALVIPFTLDAMGNIVTTTQQELIWSNRVRSAIGTRLTERVMRPSYGTTIGKSLFNTGSFMEAAIGTEVSRVFHEYLPLLTLSSVSNTYDEVSGILTSEISYQLPNKKEVTTEIGTVVVSTTNPPYEEYK</sequence>
<protein>
    <recommendedName>
        <fullName evidence="3">Baseplate wedge subunit</fullName>
    </recommendedName>
</protein>
<dbReference type="EMBL" id="LR796220">
    <property type="protein sequence ID" value="CAB4128655.1"/>
    <property type="molecule type" value="Genomic_DNA"/>
</dbReference>
<evidence type="ECO:0000313" key="1">
    <source>
        <dbReference type="EMBL" id="CAB4128655.1"/>
    </source>
</evidence>
<evidence type="ECO:0000313" key="2">
    <source>
        <dbReference type="EMBL" id="CAB5219642.1"/>
    </source>
</evidence>
<evidence type="ECO:0008006" key="3">
    <source>
        <dbReference type="Google" id="ProtNLM"/>
    </source>
</evidence>
<dbReference type="SUPFAM" id="SSF160719">
    <property type="entry name" value="gpW/gp25-like"/>
    <property type="match status" value="1"/>
</dbReference>
<dbReference type="EMBL" id="LR798276">
    <property type="protein sequence ID" value="CAB5219642.1"/>
    <property type="molecule type" value="Genomic_DNA"/>
</dbReference>
<gene>
    <name evidence="1" type="ORF">UFOVP110_57</name>
    <name evidence="2" type="ORF">UFOVP223_107</name>
</gene>
<name>A0A6J5L4E2_9CAUD</name>
<proteinExistence type="predicted"/>
<dbReference type="Gene3D" id="3.10.450.40">
    <property type="match status" value="1"/>
</dbReference>